<organism evidence="1 2">
    <name type="scientific">Dallia pectoralis</name>
    <name type="common">Alaska blackfish</name>
    <dbReference type="NCBI Taxonomy" id="75939"/>
    <lineage>
        <taxon>Eukaryota</taxon>
        <taxon>Metazoa</taxon>
        <taxon>Chordata</taxon>
        <taxon>Craniata</taxon>
        <taxon>Vertebrata</taxon>
        <taxon>Euteleostomi</taxon>
        <taxon>Actinopterygii</taxon>
        <taxon>Neopterygii</taxon>
        <taxon>Teleostei</taxon>
        <taxon>Protacanthopterygii</taxon>
        <taxon>Esociformes</taxon>
        <taxon>Umbridae</taxon>
        <taxon>Dallia</taxon>
    </lineage>
</organism>
<comment type="caution">
    <text evidence="1">The sequence shown here is derived from an EMBL/GenBank/DDBJ whole genome shotgun (WGS) entry which is preliminary data.</text>
</comment>
<proteinExistence type="predicted"/>
<reference evidence="1" key="1">
    <citation type="submission" date="2021-05" db="EMBL/GenBank/DDBJ databases">
        <authorList>
            <person name="Pan Q."/>
            <person name="Jouanno E."/>
            <person name="Zahm M."/>
            <person name="Klopp C."/>
            <person name="Cabau C."/>
            <person name="Louis A."/>
            <person name="Berthelot C."/>
            <person name="Parey E."/>
            <person name="Roest Crollius H."/>
            <person name="Montfort J."/>
            <person name="Robinson-Rechavi M."/>
            <person name="Bouchez O."/>
            <person name="Lampietro C."/>
            <person name="Lopez Roques C."/>
            <person name="Donnadieu C."/>
            <person name="Postlethwait J."/>
            <person name="Bobe J."/>
            <person name="Dillon D."/>
            <person name="Chandos A."/>
            <person name="von Hippel F."/>
            <person name="Guiguen Y."/>
        </authorList>
    </citation>
    <scope>NUCLEOTIDE SEQUENCE</scope>
    <source>
        <strain evidence="1">YG-Jan2019</strain>
    </source>
</reference>
<name>A0ACC2GKF3_DALPE</name>
<dbReference type="Proteomes" id="UP001157502">
    <property type="component" value="Chromosome 12"/>
</dbReference>
<keyword evidence="2" id="KW-1185">Reference proteome</keyword>
<evidence type="ECO:0000313" key="2">
    <source>
        <dbReference type="Proteomes" id="UP001157502"/>
    </source>
</evidence>
<gene>
    <name evidence="1" type="ORF">DPEC_G00153770</name>
</gene>
<dbReference type="EMBL" id="CM055739">
    <property type="protein sequence ID" value="KAJ8003955.1"/>
    <property type="molecule type" value="Genomic_DNA"/>
</dbReference>
<evidence type="ECO:0000313" key="1">
    <source>
        <dbReference type="EMBL" id="KAJ8003955.1"/>
    </source>
</evidence>
<protein>
    <submittedName>
        <fullName evidence="1">Uncharacterized protein</fullName>
    </submittedName>
</protein>
<accession>A0ACC2GKF3</accession>
<sequence>MLYIEEEEELSVRKQRNVELKNVKGKPDESIEKTTVRLQLAECSRQHILNPHNVCVEQNSTYFPRFPQRSNRGPWNCSSCLPLVTPAPPTSSLPPPPLPW</sequence>